<dbReference type="PANTHER" id="PTHR45138:SF9">
    <property type="entry name" value="DIGUANYLATE CYCLASE DGCM-RELATED"/>
    <property type="match status" value="1"/>
</dbReference>
<name>A0A5B7WSA5_9MICC</name>
<dbReference type="PROSITE" id="PS50887">
    <property type="entry name" value="GGDEF"/>
    <property type="match status" value="1"/>
</dbReference>
<dbReference type="InterPro" id="IPR003018">
    <property type="entry name" value="GAF"/>
</dbReference>
<dbReference type="KEGG" id="gcr:GcLGCM259_1064"/>
<dbReference type="AlphaFoldDB" id="A0A5B7WSA5"/>
<dbReference type="NCBIfam" id="TIGR00254">
    <property type="entry name" value="GGDEF"/>
    <property type="match status" value="1"/>
</dbReference>
<dbReference type="InterPro" id="IPR029016">
    <property type="entry name" value="GAF-like_dom_sf"/>
</dbReference>
<gene>
    <name evidence="2" type="ORF">GcLGCM259_1064</name>
</gene>
<evidence type="ECO:0000313" key="3">
    <source>
        <dbReference type="Proteomes" id="UP000307000"/>
    </source>
</evidence>
<dbReference type="InterPro" id="IPR029787">
    <property type="entry name" value="Nucleotide_cyclase"/>
</dbReference>
<dbReference type="PANTHER" id="PTHR45138">
    <property type="entry name" value="REGULATORY COMPONENTS OF SENSORY TRANSDUCTION SYSTEM"/>
    <property type="match status" value="1"/>
</dbReference>
<dbReference type="Pfam" id="PF01590">
    <property type="entry name" value="GAF"/>
    <property type="match status" value="1"/>
</dbReference>
<dbReference type="CDD" id="cd01949">
    <property type="entry name" value="GGDEF"/>
    <property type="match status" value="1"/>
</dbReference>
<accession>A0A5B7WSA5</accession>
<evidence type="ECO:0000259" key="1">
    <source>
        <dbReference type="PROSITE" id="PS50887"/>
    </source>
</evidence>
<reference evidence="2 3" key="1">
    <citation type="submission" date="2018-12" db="EMBL/GenBank/DDBJ databases">
        <title>Complete Genome Sequence of Glutamicibacter creatinolyticus strain LGCM259,isolated from an abscess of a 12-year-old mare in Italy.</title>
        <authorList>
            <person name="Santos R.G."/>
            <person name="Silva A.L."/>
            <person name="Seyffert N."/>
            <person name="Castro T.L.P."/>
            <person name="Attili A.R."/>
            <person name="Rifici C."/>
            <person name="Mazzullo G."/>
            <person name="Brenig B."/>
            <person name="Venanzi F."/>
            <person name="Azevedo V."/>
        </authorList>
    </citation>
    <scope>NUCLEOTIDE SEQUENCE [LARGE SCALE GENOMIC DNA]</scope>
    <source>
        <strain evidence="2 3">LGCM 259</strain>
    </source>
</reference>
<dbReference type="InterPro" id="IPR043128">
    <property type="entry name" value="Rev_trsase/Diguanyl_cyclase"/>
</dbReference>
<dbReference type="SMART" id="SM00267">
    <property type="entry name" value="GGDEF"/>
    <property type="match status" value="1"/>
</dbReference>
<proteinExistence type="predicted"/>
<dbReference type="Gene3D" id="3.30.450.40">
    <property type="match status" value="1"/>
</dbReference>
<dbReference type="Pfam" id="PF00990">
    <property type="entry name" value="GGDEF"/>
    <property type="match status" value="1"/>
</dbReference>
<dbReference type="InterPro" id="IPR000160">
    <property type="entry name" value="GGDEF_dom"/>
</dbReference>
<dbReference type="InterPro" id="IPR050469">
    <property type="entry name" value="Diguanylate_Cyclase"/>
</dbReference>
<dbReference type="Gene3D" id="3.30.70.270">
    <property type="match status" value="1"/>
</dbReference>
<evidence type="ECO:0000313" key="2">
    <source>
        <dbReference type="EMBL" id="QCY46809.1"/>
    </source>
</evidence>
<dbReference type="SUPFAM" id="SSF55073">
    <property type="entry name" value="Nucleotide cyclase"/>
    <property type="match status" value="1"/>
</dbReference>
<dbReference type="EMBL" id="CP034412">
    <property type="protein sequence ID" value="QCY46809.1"/>
    <property type="molecule type" value="Genomic_DNA"/>
</dbReference>
<protein>
    <recommendedName>
        <fullName evidence="1">GGDEF domain-containing protein</fullName>
    </recommendedName>
</protein>
<sequence>MYESGTGEGSLSQDALLGNAKGAPRLAAQRREVNGAHSFSQAAQRVVDYLNHHTPLTDWSVSRITDGYQVHLHVHHDHLINVGDRMDWGETFCRRMAAGAAHVVPDAKTHPQYADLQVARKIGAYAGYTIGDDNGQPFGVLCGVRSQPLEADESVDEELLKVFSDLLSSQLELSRGFDRDRRALEIAKAQAHRDALTDLLNRRGWDAILADAQARVNAFGDLVAVAVLDIDGLKALNDSQGHTAGDQLIQRAARALRDASSRSHRIARYGGDEFVILANGIPSARLEQHFAVFRQALETAGVAASLGYAASVPGDCSVQQAFMEADRQMYLDKQRRRAR</sequence>
<dbReference type="RefSeq" id="WP_175419333.1">
    <property type="nucleotide sequence ID" value="NZ_CP034412.1"/>
</dbReference>
<dbReference type="GO" id="GO:0052621">
    <property type="term" value="F:diguanylate cyclase activity"/>
    <property type="evidence" value="ECO:0007669"/>
    <property type="project" value="TreeGrafter"/>
</dbReference>
<organism evidence="2 3">
    <name type="scientific">Glutamicibacter creatinolyticus</name>
    <dbReference type="NCBI Taxonomy" id="162496"/>
    <lineage>
        <taxon>Bacteria</taxon>
        <taxon>Bacillati</taxon>
        <taxon>Actinomycetota</taxon>
        <taxon>Actinomycetes</taxon>
        <taxon>Micrococcales</taxon>
        <taxon>Micrococcaceae</taxon>
        <taxon>Glutamicibacter</taxon>
    </lineage>
</organism>
<feature type="domain" description="GGDEF" evidence="1">
    <location>
        <begin position="221"/>
        <end position="339"/>
    </location>
</feature>
<dbReference type="Proteomes" id="UP000307000">
    <property type="component" value="Chromosome"/>
</dbReference>
<dbReference type="SMART" id="SM00065">
    <property type="entry name" value="GAF"/>
    <property type="match status" value="1"/>
</dbReference>
<keyword evidence="3" id="KW-1185">Reference proteome</keyword>
<dbReference type="SUPFAM" id="SSF55781">
    <property type="entry name" value="GAF domain-like"/>
    <property type="match status" value="1"/>
</dbReference>